<sequence>MKTLSRLGLAAAIGTLAFAAPASAQIAPIQTAETEAGHRLGSETAPVELVEFFSYTCPHCGEFARSEGALHVGYIGTQAVRAEYVPVIRNPVDLVMTMLVDCGDPQKFLSNHNRVMFRQNEWLPVAANATDAQKALWNQAGRSVDARREIARALDIYPMFTENGYERIELDRCLADQAAAERIFSGSRQTAASYGVQSTPSFALNGQLLEGTHSWPALETILRAAISEDTAEEILPGGLLPNREYEDRPNQPE</sequence>
<dbReference type="Gene3D" id="1.10.40.110">
    <property type="match status" value="1"/>
</dbReference>
<feature type="chain" id="PRO_5032604921" evidence="1">
    <location>
        <begin position="25"/>
        <end position="253"/>
    </location>
</feature>
<accession>A0A850GVX6</accession>
<keyword evidence="1" id="KW-0732">Signal</keyword>
<comment type="caution">
    <text evidence="3">The sequence shown here is derived from an EMBL/GenBank/DDBJ whole genome shotgun (WGS) entry which is preliminary data.</text>
</comment>
<dbReference type="InterPro" id="IPR012336">
    <property type="entry name" value="Thioredoxin-like_fold"/>
</dbReference>
<reference evidence="3 4" key="1">
    <citation type="submission" date="2020-06" db="EMBL/GenBank/DDBJ databases">
        <title>Altererythrobacter sp. HHU K3-1.</title>
        <authorList>
            <person name="Zhang D."/>
            <person name="Xue H."/>
        </authorList>
    </citation>
    <scope>NUCLEOTIDE SEQUENCE [LARGE SCALE GENOMIC DNA]</scope>
    <source>
        <strain evidence="3 4">HHU K3-1</strain>
    </source>
</reference>
<name>A0A850GVX6_9SPHN</name>
<feature type="signal peptide" evidence="1">
    <location>
        <begin position="1"/>
        <end position="24"/>
    </location>
</feature>
<dbReference type="Gene3D" id="3.40.30.10">
    <property type="entry name" value="Glutaredoxin"/>
    <property type="match status" value="1"/>
</dbReference>
<feature type="domain" description="Thioredoxin-like fold" evidence="2">
    <location>
        <begin position="34"/>
        <end position="222"/>
    </location>
</feature>
<organism evidence="3 4">
    <name type="scientific">Qipengyuania atrilutea</name>
    <dbReference type="NCBI Taxonomy" id="2744473"/>
    <lineage>
        <taxon>Bacteria</taxon>
        <taxon>Pseudomonadati</taxon>
        <taxon>Pseudomonadota</taxon>
        <taxon>Alphaproteobacteria</taxon>
        <taxon>Sphingomonadales</taxon>
        <taxon>Erythrobacteraceae</taxon>
        <taxon>Qipengyuania</taxon>
    </lineage>
</organism>
<evidence type="ECO:0000256" key="1">
    <source>
        <dbReference type="SAM" id="SignalP"/>
    </source>
</evidence>
<keyword evidence="4" id="KW-1185">Reference proteome</keyword>
<protein>
    <submittedName>
        <fullName evidence="3">Thioredoxin domain-containing protein</fullName>
    </submittedName>
</protein>
<dbReference type="Pfam" id="PF13462">
    <property type="entry name" value="Thioredoxin_4"/>
    <property type="match status" value="1"/>
</dbReference>
<evidence type="ECO:0000313" key="3">
    <source>
        <dbReference type="EMBL" id="NVD43671.1"/>
    </source>
</evidence>
<dbReference type="RefSeq" id="WP_176265984.1">
    <property type="nucleotide sequence ID" value="NZ_JABWGV010000001.1"/>
</dbReference>
<dbReference type="InterPro" id="IPR036249">
    <property type="entry name" value="Thioredoxin-like_sf"/>
</dbReference>
<dbReference type="AlphaFoldDB" id="A0A850GVX6"/>
<proteinExistence type="predicted"/>
<gene>
    <name evidence="3" type="ORF">HUV48_01395</name>
</gene>
<evidence type="ECO:0000313" key="4">
    <source>
        <dbReference type="Proteomes" id="UP000561438"/>
    </source>
</evidence>
<evidence type="ECO:0000259" key="2">
    <source>
        <dbReference type="Pfam" id="PF13462"/>
    </source>
</evidence>
<dbReference type="SUPFAM" id="SSF52833">
    <property type="entry name" value="Thioredoxin-like"/>
    <property type="match status" value="1"/>
</dbReference>
<dbReference type="Proteomes" id="UP000561438">
    <property type="component" value="Unassembled WGS sequence"/>
</dbReference>
<dbReference type="EMBL" id="JABWGV010000001">
    <property type="protein sequence ID" value="NVD43671.1"/>
    <property type="molecule type" value="Genomic_DNA"/>
</dbReference>